<evidence type="ECO:0000256" key="2">
    <source>
        <dbReference type="ARBA" id="ARBA00004123"/>
    </source>
</evidence>
<protein>
    <recommendedName>
        <fullName evidence="5">Restriction of telomere capping protein 4</fullName>
    </recommendedName>
</protein>
<gene>
    <name evidence="11" type="ORF">MAM1_0016d01505</name>
</gene>
<dbReference type="GO" id="GO:0005509">
    <property type="term" value="F:calcium ion binding"/>
    <property type="evidence" value="ECO:0007669"/>
    <property type="project" value="InterPro"/>
</dbReference>
<evidence type="ECO:0000259" key="10">
    <source>
        <dbReference type="PROSITE" id="PS50222"/>
    </source>
</evidence>
<dbReference type="GO" id="GO:0005634">
    <property type="term" value="C:nucleus"/>
    <property type="evidence" value="ECO:0007669"/>
    <property type="project" value="UniProtKB-SubCell"/>
</dbReference>
<dbReference type="OrthoDB" id="128308at2759"/>
<feature type="compositionally biased region" description="Basic and acidic residues" evidence="9">
    <location>
        <begin position="17"/>
        <end position="28"/>
    </location>
</feature>
<evidence type="ECO:0000256" key="7">
    <source>
        <dbReference type="ARBA" id="ARBA00023242"/>
    </source>
</evidence>
<dbReference type="InterPro" id="IPR002048">
    <property type="entry name" value="EF_hand_dom"/>
</dbReference>
<comment type="function">
    <text evidence="1">May be involved in a process influencing telomere capping.</text>
</comment>
<feature type="compositionally biased region" description="Basic and acidic residues" evidence="9">
    <location>
        <begin position="318"/>
        <end position="341"/>
    </location>
</feature>
<organism evidence="11">
    <name type="scientific">Mucor ambiguus</name>
    <dbReference type="NCBI Taxonomy" id="91626"/>
    <lineage>
        <taxon>Eukaryota</taxon>
        <taxon>Fungi</taxon>
        <taxon>Fungi incertae sedis</taxon>
        <taxon>Mucoromycota</taxon>
        <taxon>Mucoromycotina</taxon>
        <taxon>Mucoromycetes</taxon>
        <taxon>Mucorales</taxon>
        <taxon>Mucorineae</taxon>
        <taxon>Mucoraceae</taxon>
        <taxon>Mucor</taxon>
    </lineage>
</organism>
<proteinExistence type="inferred from homology"/>
<evidence type="ECO:0000256" key="1">
    <source>
        <dbReference type="ARBA" id="ARBA00002738"/>
    </source>
</evidence>
<keyword evidence="8" id="KW-0175">Coiled coil</keyword>
<dbReference type="PROSITE" id="PS50222">
    <property type="entry name" value="EF_HAND_2"/>
    <property type="match status" value="1"/>
</dbReference>
<evidence type="ECO:0000256" key="6">
    <source>
        <dbReference type="ARBA" id="ARBA00022490"/>
    </source>
</evidence>
<dbReference type="Proteomes" id="UP000053815">
    <property type="component" value="Unassembled WGS sequence"/>
</dbReference>
<name>A0A0C9M152_9FUNG</name>
<reference evidence="11" key="1">
    <citation type="submission" date="2014-09" db="EMBL/GenBank/DDBJ databases">
        <title>Draft genome sequence of an oleaginous Mucoromycotina fungus Mucor ambiguus NBRC6742.</title>
        <authorList>
            <person name="Takeda I."/>
            <person name="Yamane N."/>
            <person name="Morita T."/>
            <person name="Tamano K."/>
            <person name="Machida M."/>
            <person name="Baker S."/>
            <person name="Koike H."/>
        </authorList>
    </citation>
    <scope>NUCLEOTIDE SEQUENCE</scope>
    <source>
        <strain evidence="11">NBRC 6742</strain>
    </source>
</reference>
<keyword evidence="12" id="KW-1185">Reference proteome</keyword>
<dbReference type="STRING" id="91626.A0A0C9M152"/>
<dbReference type="InterPro" id="IPR028094">
    <property type="entry name" value="RTC4_C"/>
</dbReference>
<evidence type="ECO:0000256" key="8">
    <source>
        <dbReference type="SAM" id="Coils"/>
    </source>
</evidence>
<evidence type="ECO:0000313" key="11">
    <source>
        <dbReference type="EMBL" id="GAN02066.1"/>
    </source>
</evidence>
<dbReference type="Pfam" id="PF14474">
    <property type="entry name" value="RTC4"/>
    <property type="match status" value="1"/>
</dbReference>
<accession>A0A0C9M152</accession>
<keyword evidence="7" id="KW-0539">Nucleus</keyword>
<evidence type="ECO:0000256" key="9">
    <source>
        <dbReference type="SAM" id="MobiDB-lite"/>
    </source>
</evidence>
<feature type="compositionally biased region" description="Acidic residues" evidence="9">
    <location>
        <begin position="359"/>
        <end position="372"/>
    </location>
</feature>
<dbReference type="PANTHER" id="PTHR41391:SF1">
    <property type="entry name" value="RESTRICTION OF TELOMERE CAPPING PROTEIN 4"/>
    <property type="match status" value="1"/>
</dbReference>
<dbReference type="GO" id="GO:0005737">
    <property type="term" value="C:cytoplasm"/>
    <property type="evidence" value="ECO:0007669"/>
    <property type="project" value="UniProtKB-SubCell"/>
</dbReference>
<comment type="subcellular location">
    <subcellularLocation>
        <location evidence="3">Cytoplasm</location>
    </subcellularLocation>
    <subcellularLocation>
        <location evidence="2">Nucleus</location>
    </subcellularLocation>
</comment>
<comment type="similarity">
    <text evidence="4">Belongs to the RTC4 family.</text>
</comment>
<dbReference type="AlphaFoldDB" id="A0A0C9M152"/>
<feature type="region of interest" description="Disordered" evidence="9">
    <location>
        <begin position="318"/>
        <end position="372"/>
    </location>
</feature>
<feature type="domain" description="EF-hand" evidence="10">
    <location>
        <begin position="273"/>
        <end position="308"/>
    </location>
</feature>
<evidence type="ECO:0000256" key="5">
    <source>
        <dbReference type="ARBA" id="ARBA00015162"/>
    </source>
</evidence>
<evidence type="ECO:0000313" key="12">
    <source>
        <dbReference type="Proteomes" id="UP000053815"/>
    </source>
</evidence>
<keyword evidence="6" id="KW-0963">Cytoplasm</keyword>
<dbReference type="PANTHER" id="PTHR41391">
    <property type="entry name" value="RESTRICTION OF TELOMERE CAPPING PROTEIN 4"/>
    <property type="match status" value="1"/>
</dbReference>
<feature type="coiled-coil region" evidence="8">
    <location>
        <begin position="103"/>
        <end position="130"/>
    </location>
</feature>
<evidence type="ECO:0000256" key="3">
    <source>
        <dbReference type="ARBA" id="ARBA00004496"/>
    </source>
</evidence>
<dbReference type="EMBL" id="DF836305">
    <property type="protein sequence ID" value="GAN02066.1"/>
    <property type="molecule type" value="Genomic_DNA"/>
</dbReference>
<dbReference type="InterPro" id="IPR039024">
    <property type="entry name" value="RTC4"/>
</dbReference>
<evidence type="ECO:0000256" key="4">
    <source>
        <dbReference type="ARBA" id="ARBA00009461"/>
    </source>
</evidence>
<dbReference type="SMART" id="SM01312">
    <property type="entry name" value="RTC4"/>
    <property type="match status" value="1"/>
</dbReference>
<sequence>MDSSKKRPAKTTPPQPDVKKSKTVDVQKEPLSIKSARGNKLVLPKRRVKPQEKKEPILEATLQEVNEDKFPEQKKCMYTCFDCPYCGESIFPPYPPKINHIIKKLKKNQIQYEKEQREQYELEVIECQRNNMFIVPFVLKDIGLSKNDQRHICRTHQIELKFKPLAKEKGYPERINFDAIPGRIALFQDELLGIVDRKIPSIYLDAAYGRFEKMGMKARSAKEMLAVFENFKPGYYGFKGSDVIMQALFPLFVETSIININNVKPLTPIEFIQQILIPEAGLRLIQQDRDGKIDLEEAKRIMKESEEYGSIVYYKTQKDKSMANEKKSTEIQQQQEEHNEEQQPNEYISFPMPSHNSEEEGEDDDDQSGLIT</sequence>
<feature type="region of interest" description="Disordered" evidence="9">
    <location>
        <begin position="1"/>
        <end position="29"/>
    </location>
</feature>